<evidence type="ECO:0000256" key="6">
    <source>
        <dbReference type="ARBA" id="ARBA00022692"/>
    </source>
</evidence>
<evidence type="ECO:0000259" key="19">
    <source>
        <dbReference type="PROSITE" id="PS50045"/>
    </source>
</evidence>
<dbReference type="GeneID" id="1444348"/>
<dbReference type="GO" id="GO:0006355">
    <property type="term" value="P:regulation of DNA-templated transcription"/>
    <property type="evidence" value="ECO:0007669"/>
    <property type="project" value="InterPro"/>
</dbReference>
<dbReference type="Pfam" id="PF00158">
    <property type="entry name" value="Sigma54_activat"/>
    <property type="match status" value="1"/>
</dbReference>
<dbReference type="SUPFAM" id="SSF52540">
    <property type="entry name" value="P-loop containing nucleoside triphosphate hydrolases"/>
    <property type="match status" value="1"/>
</dbReference>
<dbReference type="InterPro" id="IPR000523">
    <property type="entry name" value="Mg_chelatse_chII-like_cat_dom"/>
</dbReference>
<keyword evidence="5 16" id="KW-0645">Protease</keyword>
<protein>
    <recommendedName>
        <fullName evidence="3 17">Archaeal Lon protease</fullName>
        <ecNumber evidence="17">3.4.21.-</ecNumber>
    </recommendedName>
    <alternativeName>
        <fullName evidence="17">ATP-dependent protease La homolog</fullName>
    </alternativeName>
</protein>
<dbReference type="InterPro" id="IPR020568">
    <property type="entry name" value="Ribosomal_Su5_D2-typ_SF"/>
</dbReference>
<dbReference type="PROSITE" id="PS51786">
    <property type="entry name" value="LON_PROTEOLYTIC"/>
    <property type="match status" value="1"/>
</dbReference>
<dbReference type="Gene3D" id="3.10.28.10">
    <property type="entry name" value="Homing endonucleases"/>
    <property type="match status" value="1"/>
</dbReference>
<dbReference type="InterPro" id="IPR027417">
    <property type="entry name" value="P-loop_NTPase"/>
</dbReference>
<dbReference type="InterPro" id="IPR002078">
    <property type="entry name" value="Sigma_54_int"/>
</dbReference>
<keyword evidence="7 17" id="KW-0547">Nucleotide-binding</keyword>
<evidence type="ECO:0000256" key="11">
    <source>
        <dbReference type="ARBA" id="ARBA00022840"/>
    </source>
</evidence>
<keyword evidence="4 17" id="KW-1003">Cell membrane</keyword>
<evidence type="ECO:0000256" key="1">
    <source>
        <dbReference type="ARBA" id="ARBA00004651"/>
    </source>
</evidence>
<evidence type="ECO:0000256" key="7">
    <source>
        <dbReference type="ARBA" id="ARBA00022741"/>
    </source>
</evidence>
<evidence type="ECO:0000256" key="12">
    <source>
        <dbReference type="ARBA" id="ARBA00022989"/>
    </source>
</evidence>
<comment type="subcellular location">
    <subcellularLocation>
        <location evidence="1 17">Cell membrane</location>
        <topology evidence="1 17">Multi-pass membrane protein</topology>
    </subcellularLocation>
</comment>
<dbReference type="PROSITE" id="PS50817">
    <property type="entry name" value="INTEIN_N_TER"/>
    <property type="match status" value="1"/>
</dbReference>
<dbReference type="SUPFAM" id="SSF51294">
    <property type="entry name" value="Hedgehog/intein (Hint) domain"/>
    <property type="match status" value="1"/>
</dbReference>
<feature type="domain" description="Sigma-54 factor interaction" evidence="19">
    <location>
        <begin position="664"/>
        <end position="802"/>
    </location>
</feature>
<dbReference type="Pfam" id="PF20436">
    <property type="entry name" value="LonB_AAA-LID"/>
    <property type="match status" value="1"/>
</dbReference>
<keyword evidence="10 16" id="KW-0720">Serine protease</keyword>
<evidence type="ECO:0000313" key="23">
    <source>
        <dbReference type="Proteomes" id="UP000617544"/>
    </source>
</evidence>
<dbReference type="PRINTS" id="PR00830">
    <property type="entry name" value="ENDOLAPTASE"/>
</dbReference>
<comment type="function">
    <text evidence="17">ATP-dependent serine protease that mediates the selective degradation of mutant and abnormal proteins as well as certain short-lived regulatory proteins. Degrades polypeptides processively.</text>
</comment>
<organism evidence="22 23">
    <name type="scientific">Pyrococcus horikoshii</name>
    <dbReference type="NCBI Taxonomy" id="53953"/>
    <lineage>
        <taxon>Archaea</taxon>
        <taxon>Methanobacteriati</taxon>
        <taxon>Methanobacteriota</taxon>
        <taxon>Thermococci</taxon>
        <taxon>Thermococcales</taxon>
        <taxon>Thermococcaceae</taxon>
        <taxon>Pyrococcus</taxon>
    </lineage>
</organism>
<evidence type="ECO:0000259" key="20">
    <source>
        <dbReference type="PROSITE" id="PS50819"/>
    </source>
</evidence>
<dbReference type="GO" id="GO:0004176">
    <property type="term" value="F:ATP-dependent peptidase activity"/>
    <property type="evidence" value="ECO:0007669"/>
    <property type="project" value="UniProtKB-UniRule"/>
</dbReference>
<dbReference type="SMART" id="SM00305">
    <property type="entry name" value="HintC"/>
    <property type="match status" value="1"/>
</dbReference>
<dbReference type="GO" id="GO:0030163">
    <property type="term" value="P:protein catabolic process"/>
    <property type="evidence" value="ECO:0007669"/>
    <property type="project" value="UniProtKB-UniRule"/>
</dbReference>
<evidence type="ECO:0000256" key="3">
    <source>
        <dbReference type="ARBA" id="ARBA00022016"/>
    </source>
</evidence>
<keyword evidence="9" id="KW-0068">Autocatalytic cleavage</keyword>
<reference evidence="22" key="1">
    <citation type="journal article" date="2020" name="bioRxiv">
        <title>A rank-normalized archaeal taxonomy based on genome phylogeny resolves widespread incomplete and uneven classifications.</title>
        <authorList>
            <person name="Rinke C."/>
            <person name="Chuvochina M."/>
            <person name="Mussig A.J."/>
            <person name="Chaumeil P.-A."/>
            <person name="Waite D.W."/>
            <person name="Whitman W.B."/>
            <person name="Parks D.H."/>
            <person name="Hugenholtz P."/>
        </authorList>
    </citation>
    <scope>NUCLEOTIDE SEQUENCE</scope>
    <source>
        <strain evidence="22">UBA8834</strain>
    </source>
</reference>
<dbReference type="InterPro" id="IPR004663">
    <property type="entry name" value="Lon_arc"/>
</dbReference>
<dbReference type="SUPFAM" id="SSF54211">
    <property type="entry name" value="Ribosomal protein S5 domain 2-like"/>
    <property type="match status" value="1"/>
</dbReference>
<dbReference type="InterPro" id="IPR014721">
    <property type="entry name" value="Ribsml_uS5_D2-typ_fold_subgr"/>
</dbReference>
<feature type="domain" description="DOD-type homing endonuclease" evidence="20">
    <location>
        <begin position="417"/>
        <end position="572"/>
    </location>
</feature>
<feature type="region of interest" description="Disordered" evidence="18">
    <location>
        <begin position="1103"/>
        <end position="1127"/>
    </location>
</feature>
<feature type="domain" description="Lon proteolytic" evidence="21">
    <location>
        <begin position="904"/>
        <end position="1083"/>
    </location>
</feature>
<dbReference type="GO" id="GO:0005524">
    <property type="term" value="F:ATP binding"/>
    <property type="evidence" value="ECO:0007669"/>
    <property type="project" value="UniProtKB-UniRule"/>
</dbReference>
<dbReference type="GO" id="GO:0004252">
    <property type="term" value="F:serine-type endopeptidase activity"/>
    <property type="evidence" value="ECO:0007669"/>
    <property type="project" value="UniProtKB-UniRule"/>
</dbReference>
<dbReference type="InterPro" id="IPR006141">
    <property type="entry name" value="Intein_N"/>
</dbReference>
<evidence type="ECO:0000256" key="16">
    <source>
        <dbReference type="PROSITE-ProRule" id="PRU01122"/>
    </source>
</evidence>
<dbReference type="InterPro" id="IPR036844">
    <property type="entry name" value="Hint_dom_sf"/>
</dbReference>
<keyword evidence="13" id="KW-0651">Protein splicing</keyword>
<evidence type="ECO:0000256" key="2">
    <source>
        <dbReference type="ARBA" id="ARBA00009579"/>
    </source>
</evidence>
<evidence type="ECO:0000256" key="13">
    <source>
        <dbReference type="ARBA" id="ARBA00023000"/>
    </source>
</evidence>
<dbReference type="GO" id="GO:0004519">
    <property type="term" value="F:endonuclease activity"/>
    <property type="evidence" value="ECO:0007669"/>
    <property type="project" value="InterPro"/>
</dbReference>
<evidence type="ECO:0000256" key="8">
    <source>
        <dbReference type="ARBA" id="ARBA00022801"/>
    </source>
</evidence>
<gene>
    <name evidence="22" type="primary">lonB</name>
    <name evidence="22" type="ORF">HA331_04275</name>
</gene>
<dbReference type="SMART" id="SM00306">
    <property type="entry name" value="HintN"/>
    <property type="match status" value="1"/>
</dbReference>
<dbReference type="EC" id="3.4.21.-" evidence="17"/>
<keyword evidence="12 17" id="KW-1133">Transmembrane helix</keyword>
<keyword evidence="14 17" id="KW-0472">Membrane</keyword>
<dbReference type="Gene3D" id="2.170.16.10">
    <property type="entry name" value="Hedgehog/Intein (Hint) domain"/>
    <property type="match status" value="1"/>
</dbReference>
<evidence type="ECO:0000256" key="14">
    <source>
        <dbReference type="ARBA" id="ARBA00023136"/>
    </source>
</evidence>
<dbReference type="NCBIfam" id="TIGR00764">
    <property type="entry name" value="lon_rel"/>
    <property type="match status" value="1"/>
</dbReference>
<dbReference type="GO" id="GO:0005886">
    <property type="term" value="C:plasma membrane"/>
    <property type="evidence" value="ECO:0007669"/>
    <property type="project" value="UniProtKB-SubCell"/>
</dbReference>
<keyword evidence="8 16" id="KW-0378">Hydrolase</keyword>
<dbReference type="PROSITE" id="PS50819">
    <property type="entry name" value="INTEIN_ENDONUCLEASE"/>
    <property type="match status" value="1"/>
</dbReference>
<dbReference type="InterPro" id="IPR004042">
    <property type="entry name" value="Intein_endonuc_central"/>
</dbReference>
<dbReference type="Pfam" id="PF01078">
    <property type="entry name" value="Mg_chelatase"/>
    <property type="match status" value="1"/>
</dbReference>
<dbReference type="PANTHER" id="PTHR10046">
    <property type="entry name" value="ATP DEPENDENT LON PROTEASE FAMILY MEMBER"/>
    <property type="match status" value="1"/>
</dbReference>
<evidence type="ECO:0000259" key="21">
    <source>
        <dbReference type="PROSITE" id="PS51786"/>
    </source>
</evidence>
<dbReference type="CDD" id="cd00081">
    <property type="entry name" value="Hint"/>
    <property type="match status" value="1"/>
</dbReference>
<dbReference type="NCBIfam" id="TIGR01445">
    <property type="entry name" value="intein_Nterm"/>
    <property type="match status" value="1"/>
</dbReference>
<dbReference type="PROSITE" id="PS50045">
    <property type="entry name" value="SIGMA54_INTERACT_4"/>
    <property type="match status" value="1"/>
</dbReference>
<dbReference type="SUPFAM" id="SSF55608">
    <property type="entry name" value="Homing endonucleases"/>
    <property type="match status" value="1"/>
</dbReference>
<dbReference type="OMA" id="HDPFQCF"/>
<dbReference type="Gene3D" id="3.30.230.10">
    <property type="match status" value="1"/>
</dbReference>
<dbReference type="AlphaFoldDB" id="A0A832T5U0"/>
<dbReference type="SMR" id="A0A832T5U0"/>
<dbReference type="InterPro" id="IPR006142">
    <property type="entry name" value="INTEIN"/>
</dbReference>
<dbReference type="InterPro" id="IPR030934">
    <property type="entry name" value="Intein_C"/>
</dbReference>
<dbReference type="Pfam" id="PF05362">
    <property type="entry name" value="Lon_C"/>
    <property type="match status" value="1"/>
</dbReference>
<feature type="active site" evidence="16">
    <location>
        <position position="990"/>
    </location>
</feature>
<feature type="transmembrane region" description="Helical" evidence="17">
    <location>
        <begin position="149"/>
        <end position="168"/>
    </location>
</feature>
<evidence type="ECO:0000256" key="5">
    <source>
        <dbReference type="ARBA" id="ARBA00022670"/>
    </source>
</evidence>
<dbReference type="InterPro" id="IPR008269">
    <property type="entry name" value="Lon_proteolytic"/>
</dbReference>
<feature type="transmembrane region" description="Helical" evidence="17">
    <location>
        <begin position="123"/>
        <end position="143"/>
    </location>
</feature>
<sequence length="1127" mass="126992">MLSGESEMDEERMDLGIEFETTEEIPVPERLIDQVIGQDHAVEVIKTAAKQRRHVLLIGEPGTGKSMLGQAMAELLPTEELEDILVFPNPEDENMPRIKTVPAGQGRKIVEEYRRKAKEQEGVRFYLLFFVFFIVAMAVFLSHGDPNTLLLGVFVILVALMVTANMRFKTQAMVPKLLVDNSGRKRAPFVDATGAHAGALLGDVRHDPFQCFSGEEVIIVEKGKDRKVVKLREFVEDALKEPSGEGMDGDIKVTYKDLRGEDVRILTKDGFVKLLYVNKREGKQKLRKIVNLDKDYWLAVTPDHKVFTSEGLKEAGEITEKDEIIRVPLVILDGPKIASTYGEDGKFDDYIRWKKYYEKTGNGYKRAAKELNIKESTLRWWTQGAKPNSLKMIEELEKLNLLPLTSEDSRLEKVAIILGALFSDGNIDRNFNTLSFISSERKAIERFVETLKELFGEFNYEIRDNHESLGKSILFRTWDRRIIRFFVALGAPVGNKTKVKLELPWWIKLKPSLFLAFMDGLYSGDGSVPRFARYEEGIKFNGTFEIAQLTDDVEKKLPFFEEIAWYLSFFGIKAKVRVDKTGDKYKVRLIFSQSIDNVLNFLEFIPISLSPAKREKFLREVESYLAAVPESSLAGRIEELREHFNRIKKGERRSFIETWEVVNVTYNVTTETGNLLANGLFVKNSGGLGTPAHLRVEPGMIHRAHKGVLFIDEIATLSLKMQQSLLTAMQEKKFPITGQSELSSGAMVRTEPVPCDFILVAAGNLDTIEKMHPALRSRIRGYGYEVYMRTTMPDTPENRRKLVQFVAQEVKKDGRIPHFTRDAVEEIVREAQRRAGRKGHLTLRLRDLGGVVRAAGDIAVRKGKKYVTREDVLEALKLAKPLEKQLADWYIERKKEYQVIRVEGGEIGRVNGLAIIGEQSGIVLPIEAIVAPAASKEEGKIIVTGKLGEIAKEAVLNVSAIIKRYKGEDISKYDIHVQFLQTYEGVEGDSASISVATAVISALEEIPVRQDVAMTGSLSVRGEVLPVGGVTPKIEAAIEAGIKTVIIPKSNEKDVFLSPDKRKKIKIIPVERIDEVLEVALVESEKKRELIKRVRESLPLWMEETPSGETLHEHKGGATLPLEESKA</sequence>
<dbReference type="InterPro" id="IPR003586">
    <property type="entry name" value="Hint_dom_C"/>
</dbReference>
<proteinExistence type="inferred from homology"/>
<dbReference type="GO" id="GO:0016539">
    <property type="term" value="P:intein-mediated protein splicing"/>
    <property type="evidence" value="ECO:0007669"/>
    <property type="project" value="InterPro"/>
</dbReference>
<comment type="subunit">
    <text evidence="15 17">Homohexamer. Organized in a ring with a central cavity.</text>
</comment>
<evidence type="ECO:0000256" key="15">
    <source>
        <dbReference type="ARBA" id="ARBA00026070"/>
    </source>
</evidence>
<evidence type="ECO:0000256" key="10">
    <source>
        <dbReference type="ARBA" id="ARBA00022825"/>
    </source>
</evidence>
<evidence type="ECO:0000256" key="17">
    <source>
        <dbReference type="RuleBase" id="RU369001"/>
    </source>
</evidence>
<comment type="caution">
    <text evidence="22">The sequence shown here is derived from an EMBL/GenBank/DDBJ whole genome shotgun (WGS) entry which is preliminary data.</text>
</comment>
<feature type="active site" evidence="16">
    <location>
        <position position="1033"/>
    </location>
</feature>
<dbReference type="Gene3D" id="3.40.50.300">
    <property type="entry name" value="P-loop containing nucleotide triphosphate hydrolases"/>
    <property type="match status" value="2"/>
</dbReference>
<accession>A0A832T5U0</accession>
<dbReference type="Proteomes" id="UP000617544">
    <property type="component" value="Unassembled WGS sequence"/>
</dbReference>
<keyword evidence="6 17" id="KW-0812">Transmembrane</keyword>
<evidence type="ECO:0000313" key="22">
    <source>
        <dbReference type="EMBL" id="HII60961.1"/>
    </source>
</evidence>
<evidence type="ECO:0000256" key="9">
    <source>
        <dbReference type="ARBA" id="ARBA00022813"/>
    </source>
</evidence>
<dbReference type="PROSITE" id="PS50818">
    <property type="entry name" value="INTEIN_C_TER"/>
    <property type="match status" value="1"/>
</dbReference>
<keyword evidence="11 17" id="KW-0067">ATP-binding</keyword>
<name>A0A832T5U0_PYRHR</name>
<evidence type="ECO:0000256" key="18">
    <source>
        <dbReference type="SAM" id="MobiDB-lite"/>
    </source>
</evidence>
<dbReference type="Gene3D" id="1.10.8.60">
    <property type="match status" value="1"/>
</dbReference>
<dbReference type="InterPro" id="IPR027065">
    <property type="entry name" value="Lon_Prtase"/>
</dbReference>
<dbReference type="RefSeq" id="WP_010884561.1">
    <property type="nucleotide sequence ID" value="NZ_DUJN01000004.1"/>
</dbReference>
<dbReference type="InterPro" id="IPR046843">
    <property type="entry name" value="LonB_AAA-LID"/>
</dbReference>
<evidence type="ECO:0000256" key="4">
    <source>
        <dbReference type="ARBA" id="ARBA00022475"/>
    </source>
</evidence>
<dbReference type="InterPro" id="IPR003587">
    <property type="entry name" value="Hint_dom_N"/>
</dbReference>
<comment type="similarity">
    <text evidence="2 17">Belongs to the peptidase S16 family. Archaeal LonB subfamily.</text>
</comment>
<dbReference type="EMBL" id="DUJN01000004">
    <property type="protein sequence ID" value="HII60961.1"/>
    <property type="molecule type" value="Genomic_DNA"/>
</dbReference>
<dbReference type="PRINTS" id="PR00379">
    <property type="entry name" value="INTEIN"/>
</dbReference>
<dbReference type="InterPro" id="IPR027434">
    <property type="entry name" value="Homing_endonucl"/>
</dbReference>